<dbReference type="EC" id="3.1.1.-" evidence="8"/>
<proteinExistence type="inferred from homology"/>
<gene>
    <name evidence="9" type="ORF">Micbo1qcDRAFT_152201</name>
</gene>
<organism evidence="9 10">
    <name type="scientific">Microdochium bolleyi</name>
    <dbReference type="NCBI Taxonomy" id="196109"/>
    <lineage>
        <taxon>Eukaryota</taxon>
        <taxon>Fungi</taxon>
        <taxon>Dikarya</taxon>
        <taxon>Ascomycota</taxon>
        <taxon>Pezizomycotina</taxon>
        <taxon>Sordariomycetes</taxon>
        <taxon>Xylariomycetidae</taxon>
        <taxon>Xylariales</taxon>
        <taxon>Microdochiaceae</taxon>
        <taxon>Microdochium</taxon>
    </lineage>
</organism>
<dbReference type="EMBL" id="KQ964264">
    <property type="protein sequence ID" value="KXJ87060.1"/>
    <property type="molecule type" value="Genomic_DNA"/>
</dbReference>
<dbReference type="PANTHER" id="PTHR33938:SF8">
    <property type="entry name" value="CARBOXYLIC ESTER HYDROLASE"/>
    <property type="match status" value="1"/>
</dbReference>
<keyword evidence="5 8" id="KW-0378">Hydrolase</keyword>
<evidence type="ECO:0000256" key="3">
    <source>
        <dbReference type="ARBA" id="ARBA00022723"/>
    </source>
</evidence>
<dbReference type="InterPro" id="IPR029058">
    <property type="entry name" value="AB_hydrolase_fold"/>
</dbReference>
<keyword evidence="2" id="KW-0719">Serine esterase</keyword>
<keyword evidence="4" id="KW-0732">Signal</keyword>
<keyword evidence="6" id="KW-0106">Calcium</keyword>
<name>A0A136IQ62_9PEZI</name>
<dbReference type="InParanoid" id="A0A136IQ62"/>
<dbReference type="GO" id="GO:0046872">
    <property type="term" value="F:metal ion binding"/>
    <property type="evidence" value="ECO:0007669"/>
    <property type="project" value="UniProtKB-KW"/>
</dbReference>
<keyword evidence="3" id="KW-0479">Metal-binding</keyword>
<dbReference type="Gene3D" id="3.40.50.1820">
    <property type="entry name" value="alpha/beta hydrolase"/>
    <property type="match status" value="1"/>
</dbReference>
<keyword evidence="10" id="KW-1185">Reference proteome</keyword>
<evidence type="ECO:0000256" key="4">
    <source>
        <dbReference type="ARBA" id="ARBA00022729"/>
    </source>
</evidence>
<evidence type="ECO:0000256" key="2">
    <source>
        <dbReference type="ARBA" id="ARBA00022487"/>
    </source>
</evidence>
<dbReference type="GO" id="GO:0030600">
    <property type="term" value="F:feruloyl esterase activity"/>
    <property type="evidence" value="ECO:0007669"/>
    <property type="project" value="UniProtKB-ARBA"/>
</dbReference>
<evidence type="ECO:0000256" key="1">
    <source>
        <dbReference type="ARBA" id="ARBA00006249"/>
    </source>
</evidence>
<dbReference type="AlphaFoldDB" id="A0A136IQ62"/>
<evidence type="ECO:0000256" key="6">
    <source>
        <dbReference type="ARBA" id="ARBA00022837"/>
    </source>
</evidence>
<dbReference type="SUPFAM" id="SSF53474">
    <property type="entry name" value="alpha/beta-Hydrolases"/>
    <property type="match status" value="1"/>
</dbReference>
<evidence type="ECO:0000256" key="8">
    <source>
        <dbReference type="RuleBase" id="RU361238"/>
    </source>
</evidence>
<evidence type="ECO:0000313" key="9">
    <source>
        <dbReference type="EMBL" id="KXJ87060.1"/>
    </source>
</evidence>
<sequence>MPSTFSGITLYGAEIQSVAAALADATSPPAVSNFWPVREDPPPTVQVCNVTVTYTHPGWADTIHTWVQLPVSEDWNGRLLGFGGGGWVTGHHGALALPAARGFAAVATDGGHSLDQSVDDWALLGGENVNWHLLHDFAAVALDDAATLGKEVVRKFYGESPRKSYFNGCSTGGRQGHMLAQRYPDQYDGILATAAAFNWDRLLPADYWGFITMKEIGYYPPPCELAAITAAAIKACDTPDGVEDNITIDDSACDFDPHSVVGTQITCPDLNNTTITVSAGAARIAAAVWDGPRDDKTGRSLWHGFSKVASLVRLYSTQCQGEDAGSCVPAGFPIPAEYLRVLVSADKRLDVTSLTWAEYTRLFRLSVNQYASVLGTSDPDLTSFKRRGGKMITWHGLADELIPPGGTREYYERVVALDPARSGGGEEGDGVDGYYRYFEAPGIEHCAMGEGWYPGDALDALIAWVEQGEAPETLYAENAWAVARKPGSRKVHLCKYPKQLKFLGGDADLAESWGCEERKGSEEVKEL</sequence>
<dbReference type="PANTHER" id="PTHR33938">
    <property type="entry name" value="FERULOYL ESTERASE B-RELATED"/>
    <property type="match status" value="1"/>
</dbReference>
<accession>A0A136IQ62</accession>
<comment type="similarity">
    <text evidence="1 8">Belongs to the tannase family.</text>
</comment>
<reference evidence="10" key="1">
    <citation type="submission" date="2016-02" db="EMBL/GenBank/DDBJ databases">
        <title>Draft genome sequence of Microdochium bolleyi, a fungal endophyte of beachgrass.</title>
        <authorList>
            <consortium name="DOE Joint Genome Institute"/>
            <person name="David A.S."/>
            <person name="May G."/>
            <person name="Haridas S."/>
            <person name="Lim J."/>
            <person name="Wang M."/>
            <person name="Labutti K."/>
            <person name="Lipzen A."/>
            <person name="Barry K."/>
            <person name="Grigoriev I.V."/>
        </authorList>
    </citation>
    <scope>NUCLEOTIDE SEQUENCE [LARGE SCALE GENOMIC DNA]</scope>
    <source>
        <strain evidence="10">J235TASD1</strain>
    </source>
</reference>
<evidence type="ECO:0000313" key="10">
    <source>
        <dbReference type="Proteomes" id="UP000070501"/>
    </source>
</evidence>
<dbReference type="OrthoDB" id="3039123at2759"/>
<keyword evidence="7" id="KW-1015">Disulfide bond</keyword>
<dbReference type="STRING" id="196109.A0A136IQ62"/>
<dbReference type="Pfam" id="PF07519">
    <property type="entry name" value="Tannase"/>
    <property type="match status" value="1"/>
</dbReference>
<evidence type="ECO:0000256" key="5">
    <source>
        <dbReference type="ARBA" id="ARBA00022801"/>
    </source>
</evidence>
<dbReference type="Proteomes" id="UP000070501">
    <property type="component" value="Unassembled WGS sequence"/>
</dbReference>
<protein>
    <recommendedName>
        <fullName evidence="8">Carboxylic ester hydrolase</fullName>
        <ecNumber evidence="8">3.1.1.-</ecNumber>
    </recommendedName>
</protein>
<evidence type="ECO:0000256" key="7">
    <source>
        <dbReference type="ARBA" id="ARBA00023157"/>
    </source>
</evidence>
<dbReference type="InterPro" id="IPR011118">
    <property type="entry name" value="Tannase/feruloyl_esterase"/>
</dbReference>